<dbReference type="Proteomes" id="UP000317214">
    <property type="component" value="Chromosome"/>
</dbReference>
<dbReference type="AlphaFoldDB" id="A0A4Y6VA08"/>
<reference evidence="2 3" key="1">
    <citation type="submission" date="2018-09" db="EMBL/GenBank/DDBJ databases">
        <title>The complete genome sequence of Neokomagataea tanensis NBRC 106556(T).</title>
        <authorList>
            <person name="Chua K.-O."/>
            <person name="See-Too W.-S."/>
            <person name="Hong K.-W."/>
            <person name="Yin W.-F."/>
            <person name="Chan K.-G."/>
        </authorList>
    </citation>
    <scope>NUCLEOTIDE SEQUENCE [LARGE SCALE GENOMIC DNA]</scope>
    <source>
        <strain evidence="3">AH13 \ NBRC 106556</strain>
    </source>
</reference>
<dbReference type="KEGG" id="ntn:D5366_08785"/>
<proteinExistence type="predicted"/>
<gene>
    <name evidence="2" type="ORF">D5366_08785</name>
</gene>
<keyword evidence="3" id="KW-1185">Reference proteome</keyword>
<keyword evidence="1" id="KW-0472">Membrane</keyword>
<accession>A0A4Y6VA08</accession>
<feature type="transmembrane region" description="Helical" evidence="1">
    <location>
        <begin position="20"/>
        <end position="39"/>
    </location>
</feature>
<sequence length="82" mass="9136">MSNNGILSRFQATNDGRGLIGNVMGAICVSCAIGLAFMFCRNVIKTDMHSLTRLMLLLTWLYFLVPWLVLRVTKTALQKTGE</sequence>
<evidence type="ECO:0000313" key="3">
    <source>
        <dbReference type="Proteomes" id="UP000317214"/>
    </source>
</evidence>
<name>A0A4Y6VA08_9PROT</name>
<feature type="transmembrane region" description="Helical" evidence="1">
    <location>
        <begin position="51"/>
        <end position="70"/>
    </location>
</feature>
<dbReference type="OrthoDB" id="7275140at2"/>
<organism evidence="2 3">
    <name type="scientific">Neokomagataea tanensis</name>
    <dbReference type="NCBI Taxonomy" id="661191"/>
    <lineage>
        <taxon>Bacteria</taxon>
        <taxon>Pseudomonadati</taxon>
        <taxon>Pseudomonadota</taxon>
        <taxon>Alphaproteobacteria</taxon>
        <taxon>Acetobacterales</taxon>
        <taxon>Acetobacteraceae</taxon>
        <taxon>Neokomagataea</taxon>
    </lineage>
</organism>
<evidence type="ECO:0000256" key="1">
    <source>
        <dbReference type="SAM" id="Phobius"/>
    </source>
</evidence>
<keyword evidence="1" id="KW-1133">Transmembrane helix</keyword>
<keyword evidence="1" id="KW-0812">Transmembrane</keyword>
<evidence type="ECO:0000313" key="2">
    <source>
        <dbReference type="EMBL" id="QDH25287.1"/>
    </source>
</evidence>
<protein>
    <submittedName>
        <fullName evidence="2">Uncharacterized protein</fullName>
    </submittedName>
</protein>
<dbReference type="RefSeq" id="WP_141493138.1">
    <property type="nucleotide sequence ID" value="NZ_CP032485.1"/>
</dbReference>
<dbReference type="EMBL" id="CP032485">
    <property type="protein sequence ID" value="QDH25287.1"/>
    <property type="molecule type" value="Genomic_DNA"/>
</dbReference>